<dbReference type="AlphaFoldDB" id="A0A917RLE0"/>
<feature type="compositionally biased region" description="Low complexity" evidence="1">
    <location>
        <begin position="49"/>
        <end position="65"/>
    </location>
</feature>
<feature type="region of interest" description="Disordered" evidence="1">
    <location>
        <begin position="21"/>
        <end position="65"/>
    </location>
</feature>
<proteinExistence type="predicted"/>
<accession>A0A917RLE0</accession>
<protein>
    <submittedName>
        <fullName evidence="2">Uncharacterized protein</fullName>
    </submittedName>
</protein>
<dbReference type="Proteomes" id="UP000645217">
    <property type="component" value="Unassembled WGS sequence"/>
</dbReference>
<evidence type="ECO:0000313" key="3">
    <source>
        <dbReference type="Proteomes" id="UP000645217"/>
    </source>
</evidence>
<sequence>MTTGLAMVPAGLTGKIVTRMTAATPCSAPRTPPRVDRRRSSSPHPPTTSPRRCGRPASGISRSRSAAAGTVCPALAAITAAVVSDSPATIQQALQPLLGIGEVSVQQAHIVP</sequence>
<comment type="caution">
    <text evidence="2">The sequence shown here is derived from an EMBL/GenBank/DDBJ whole genome shotgun (WGS) entry which is preliminary data.</text>
</comment>
<gene>
    <name evidence="2" type="ORF">GCM10007964_63860</name>
</gene>
<evidence type="ECO:0000313" key="2">
    <source>
        <dbReference type="EMBL" id="GGL12973.1"/>
    </source>
</evidence>
<dbReference type="EMBL" id="BMNT01000045">
    <property type="protein sequence ID" value="GGL12973.1"/>
    <property type="molecule type" value="Genomic_DNA"/>
</dbReference>
<name>A0A917RLE0_9ACTN</name>
<reference evidence="2" key="2">
    <citation type="submission" date="2020-09" db="EMBL/GenBank/DDBJ databases">
        <authorList>
            <person name="Sun Q."/>
            <person name="Ohkuma M."/>
        </authorList>
    </citation>
    <scope>NUCLEOTIDE SEQUENCE</scope>
    <source>
        <strain evidence="2">JCM 13064</strain>
    </source>
</reference>
<keyword evidence="3" id="KW-1185">Reference proteome</keyword>
<evidence type="ECO:0000256" key="1">
    <source>
        <dbReference type="SAM" id="MobiDB-lite"/>
    </source>
</evidence>
<organism evidence="2 3">
    <name type="scientific">Sphaerisporangium melleum</name>
    <dbReference type="NCBI Taxonomy" id="321316"/>
    <lineage>
        <taxon>Bacteria</taxon>
        <taxon>Bacillati</taxon>
        <taxon>Actinomycetota</taxon>
        <taxon>Actinomycetes</taxon>
        <taxon>Streptosporangiales</taxon>
        <taxon>Streptosporangiaceae</taxon>
        <taxon>Sphaerisporangium</taxon>
    </lineage>
</organism>
<reference evidence="2" key="1">
    <citation type="journal article" date="2014" name="Int. J. Syst. Evol. Microbiol.">
        <title>Complete genome sequence of Corynebacterium casei LMG S-19264T (=DSM 44701T), isolated from a smear-ripened cheese.</title>
        <authorList>
            <consortium name="US DOE Joint Genome Institute (JGI-PGF)"/>
            <person name="Walter F."/>
            <person name="Albersmeier A."/>
            <person name="Kalinowski J."/>
            <person name="Ruckert C."/>
        </authorList>
    </citation>
    <scope>NUCLEOTIDE SEQUENCE</scope>
    <source>
        <strain evidence="2">JCM 13064</strain>
    </source>
</reference>